<reference evidence="3" key="1">
    <citation type="submission" date="2023-06" db="EMBL/GenBank/DDBJ databases">
        <title>Multi-omics analyses reveal the molecular pathogenesis toolkit of Lasiodiplodia hormozganensis, a cross-kingdom pathogen.</title>
        <authorList>
            <person name="Felix C."/>
            <person name="Meneses R."/>
            <person name="Goncalves M.F.M."/>
            <person name="Tilleman L."/>
            <person name="Duarte A.S."/>
            <person name="Jorrin-Novo J.V."/>
            <person name="Van De Peer Y."/>
            <person name="Deforce D."/>
            <person name="Van Nieuwerburgh F."/>
            <person name="Esteves A.C."/>
            <person name="Alves A."/>
        </authorList>
    </citation>
    <scope>NUCLEOTIDE SEQUENCE</scope>
    <source>
        <strain evidence="3">CBS 339.90</strain>
    </source>
</reference>
<evidence type="ECO:0000256" key="2">
    <source>
        <dbReference type="SAM" id="SignalP"/>
    </source>
</evidence>
<dbReference type="PANTHER" id="PTHR35186:SF4">
    <property type="entry name" value="PRION-INHIBITION AND PROPAGATION HELO DOMAIN-CONTAINING PROTEIN"/>
    <property type="match status" value="1"/>
</dbReference>
<evidence type="ECO:0000313" key="3">
    <source>
        <dbReference type="EMBL" id="KAK0622171.1"/>
    </source>
</evidence>
<feature type="chain" id="PRO_5041429614" description="Fungal N-terminal domain-containing protein" evidence="2">
    <location>
        <begin position="25"/>
        <end position="282"/>
    </location>
</feature>
<dbReference type="AlphaFoldDB" id="A0AA39WV72"/>
<dbReference type="Proteomes" id="UP001175001">
    <property type="component" value="Unassembled WGS sequence"/>
</dbReference>
<evidence type="ECO:0000256" key="1">
    <source>
        <dbReference type="SAM" id="Coils"/>
    </source>
</evidence>
<feature type="coiled-coil region" evidence="1">
    <location>
        <begin position="162"/>
        <end position="189"/>
    </location>
</feature>
<evidence type="ECO:0008006" key="5">
    <source>
        <dbReference type="Google" id="ProtNLM"/>
    </source>
</evidence>
<dbReference type="PANTHER" id="PTHR35186">
    <property type="entry name" value="ANK_REP_REGION DOMAIN-CONTAINING PROTEIN"/>
    <property type="match status" value="1"/>
</dbReference>
<organism evidence="3 4">
    <name type="scientific">Lasiodiplodia hormozganensis</name>
    <dbReference type="NCBI Taxonomy" id="869390"/>
    <lineage>
        <taxon>Eukaryota</taxon>
        <taxon>Fungi</taxon>
        <taxon>Dikarya</taxon>
        <taxon>Ascomycota</taxon>
        <taxon>Pezizomycotina</taxon>
        <taxon>Dothideomycetes</taxon>
        <taxon>Dothideomycetes incertae sedis</taxon>
        <taxon>Botryosphaeriales</taxon>
        <taxon>Botryosphaeriaceae</taxon>
        <taxon>Lasiodiplodia</taxon>
    </lineage>
</organism>
<keyword evidence="1" id="KW-0175">Coiled coil</keyword>
<gene>
    <name evidence="3" type="ORF">DIS24_g11332</name>
</gene>
<accession>A0AA39WV72</accession>
<name>A0AA39WV72_9PEZI</name>
<evidence type="ECO:0000313" key="4">
    <source>
        <dbReference type="Proteomes" id="UP001175001"/>
    </source>
</evidence>
<feature type="signal peptide" evidence="2">
    <location>
        <begin position="1"/>
        <end position="24"/>
    </location>
</feature>
<sequence>MEAAGLVLGALPLLLTALDQYAQGFDALRSMAKYRLTFSEIVVSFRASVTIYTYDCENLLCQRLMLSDEQCRKVMGNVENWDESVVKTLEYALGKSACDLYKQLLFHLQLKMDMLWKRLDLSPDGSVPFIKDGSVNEKECKEFFRGWKRIKGLALASRIEKYKKLVAEIEAYINKIHELTTKAVAAEDRFRPQKTTKEIPQYWLDMRQHTSALFTNLSSSWPNKCSASHTHHAQLLVGFPGTEKSEEGTSEFQLLFTLQGHQQANGLLWEHRTATMLSEMLS</sequence>
<proteinExistence type="predicted"/>
<dbReference type="EMBL" id="JAUJDW010000157">
    <property type="protein sequence ID" value="KAK0622171.1"/>
    <property type="molecule type" value="Genomic_DNA"/>
</dbReference>
<protein>
    <recommendedName>
        <fullName evidence="5">Fungal N-terminal domain-containing protein</fullName>
    </recommendedName>
</protein>
<keyword evidence="4" id="KW-1185">Reference proteome</keyword>
<keyword evidence="2" id="KW-0732">Signal</keyword>
<comment type="caution">
    <text evidence="3">The sequence shown here is derived from an EMBL/GenBank/DDBJ whole genome shotgun (WGS) entry which is preliminary data.</text>
</comment>